<keyword evidence="1" id="KW-0863">Zinc-finger</keyword>
<dbReference type="PROSITE" id="PS50158">
    <property type="entry name" value="ZF_CCHC"/>
    <property type="match status" value="1"/>
</dbReference>
<dbReference type="InterPro" id="IPR026523">
    <property type="entry name" value="PNMA"/>
</dbReference>
<accession>A0A3P8TIP5</accession>
<dbReference type="PANTHER" id="PTHR23095:SF53">
    <property type="entry name" value="ZINC FINGER CCHC DOMAIN-CONTAINING PROTEIN 12-LIKE"/>
    <property type="match status" value="1"/>
</dbReference>
<name>A0A3P8TIP5_AMPPE</name>
<protein>
    <recommendedName>
        <fullName evidence="3">CCHC-type domain-containing protein</fullName>
    </recommendedName>
</protein>
<reference evidence="4 5" key="1">
    <citation type="submission" date="2018-03" db="EMBL/GenBank/DDBJ databases">
        <title>Finding Nemo's genes: A chromosome-scale reference assembly of the genome of the orange clownfish Amphiprion percula.</title>
        <authorList>
            <person name="Lehmann R."/>
        </authorList>
    </citation>
    <scope>NUCLEOTIDE SEQUENCE</scope>
</reference>
<organism evidence="4 5">
    <name type="scientific">Amphiprion percula</name>
    <name type="common">Orange clownfish</name>
    <name type="synonym">Lutjanus percula</name>
    <dbReference type="NCBI Taxonomy" id="161767"/>
    <lineage>
        <taxon>Eukaryota</taxon>
        <taxon>Metazoa</taxon>
        <taxon>Chordata</taxon>
        <taxon>Craniata</taxon>
        <taxon>Vertebrata</taxon>
        <taxon>Euteleostomi</taxon>
        <taxon>Actinopterygii</taxon>
        <taxon>Neopterygii</taxon>
        <taxon>Teleostei</taxon>
        <taxon>Neoteleostei</taxon>
        <taxon>Acanthomorphata</taxon>
        <taxon>Ovalentaria</taxon>
        <taxon>Pomacentridae</taxon>
        <taxon>Amphiprion</taxon>
    </lineage>
</organism>
<sequence>MLRTKQVLNDSTLSEGQQRRALLDSLHTPALNVALGIGPQAPPHAYLQELDNAYGNVTGGEELYIQFLETHQNNGERASDYLRRLQALLQEIIERDGVIKQDAESQLLKQFLRGCWDDSLITALHLKELLSNPFRSTPTFSELLLKVRTHEKESQLKEVRRKRHLGVTATKVHTKTLVTMGESEVTSSNVSKVPDVATREQLEERIRQLEAELKKNSSSQTPQRARYVKDGQKPSEQRTKIRKFCYNCGEESHMLPQCTNPPNAVLVQRKLCERHNSRQGQQQIASQSDLHLNR</sequence>
<keyword evidence="5" id="KW-1185">Reference proteome</keyword>
<keyword evidence="1" id="KW-0479">Metal-binding</keyword>
<dbReference type="InterPro" id="IPR048270">
    <property type="entry name" value="PNMA_C"/>
</dbReference>
<feature type="compositionally biased region" description="Polar residues" evidence="2">
    <location>
        <begin position="278"/>
        <end position="294"/>
    </location>
</feature>
<evidence type="ECO:0000313" key="5">
    <source>
        <dbReference type="Proteomes" id="UP000265080"/>
    </source>
</evidence>
<dbReference type="OMA" id="CERHNSR"/>
<dbReference type="Proteomes" id="UP000265080">
    <property type="component" value="Chromosome 23"/>
</dbReference>
<keyword evidence="1" id="KW-0862">Zinc</keyword>
<dbReference type="Pfam" id="PF14893">
    <property type="entry name" value="PNMA"/>
    <property type="match status" value="1"/>
</dbReference>
<dbReference type="GeneTree" id="ENSGT01030000235119"/>
<dbReference type="GO" id="GO:0008270">
    <property type="term" value="F:zinc ion binding"/>
    <property type="evidence" value="ECO:0007669"/>
    <property type="project" value="UniProtKB-KW"/>
</dbReference>
<feature type="region of interest" description="Disordered" evidence="2">
    <location>
        <begin position="212"/>
        <end position="235"/>
    </location>
</feature>
<dbReference type="InterPro" id="IPR001878">
    <property type="entry name" value="Znf_CCHC"/>
</dbReference>
<feature type="region of interest" description="Disordered" evidence="2">
    <location>
        <begin position="274"/>
        <end position="294"/>
    </location>
</feature>
<reference evidence="4" key="2">
    <citation type="submission" date="2025-08" db="UniProtKB">
        <authorList>
            <consortium name="Ensembl"/>
        </authorList>
    </citation>
    <scope>IDENTIFICATION</scope>
</reference>
<dbReference type="Ensembl" id="ENSAPET00000023723.1">
    <property type="protein sequence ID" value="ENSAPEP00000023112.1"/>
    <property type="gene ID" value="ENSAPEG00000016456.1"/>
</dbReference>
<dbReference type="STRING" id="161767.ENSAPEP00000023112"/>
<evidence type="ECO:0000259" key="3">
    <source>
        <dbReference type="PROSITE" id="PS50158"/>
    </source>
</evidence>
<reference evidence="4" key="3">
    <citation type="submission" date="2025-09" db="UniProtKB">
        <authorList>
            <consortium name="Ensembl"/>
        </authorList>
    </citation>
    <scope>IDENTIFICATION</scope>
</reference>
<dbReference type="GO" id="GO:0003676">
    <property type="term" value="F:nucleic acid binding"/>
    <property type="evidence" value="ECO:0007669"/>
    <property type="project" value="InterPro"/>
</dbReference>
<proteinExistence type="predicted"/>
<dbReference type="PANTHER" id="PTHR23095">
    <property type="entry name" value="PARANEOPLASTIC ANTIGEN"/>
    <property type="match status" value="1"/>
</dbReference>
<feature type="domain" description="CCHC-type" evidence="3">
    <location>
        <begin position="245"/>
        <end position="260"/>
    </location>
</feature>
<evidence type="ECO:0000313" key="4">
    <source>
        <dbReference type="Ensembl" id="ENSAPEP00000023112.1"/>
    </source>
</evidence>
<dbReference type="AlphaFoldDB" id="A0A3P8TIP5"/>
<evidence type="ECO:0000256" key="1">
    <source>
        <dbReference type="PROSITE-ProRule" id="PRU00047"/>
    </source>
</evidence>
<evidence type="ECO:0000256" key="2">
    <source>
        <dbReference type="SAM" id="MobiDB-lite"/>
    </source>
</evidence>